<keyword evidence="6 8" id="KW-0808">Transferase</keyword>
<evidence type="ECO:0000256" key="7">
    <source>
        <dbReference type="ARBA" id="ARBA00022691"/>
    </source>
</evidence>
<proteinExistence type="inferred from homology"/>
<comment type="similarity">
    <text evidence="2 8">Belongs to the methyltransferase superfamily. LCMT family.</text>
</comment>
<dbReference type="AlphaFoldDB" id="A0A1E4T3I2"/>
<evidence type="ECO:0000256" key="9">
    <source>
        <dbReference type="PIRSR" id="PIRSR016305-1"/>
    </source>
</evidence>
<dbReference type="InterPro" id="IPR016651">
    <property type="entry name" value="LCMT1"/>
</dbReference>
<organism evidence="10 11">
    <name type="scientific">[Candida] arabinofermentans NRRL YB-2248</name>
    <dbReference type="NCBI Taxonomy" id="983967"/>
    <lineage>
        <taxon>Eukaryota</taxon>
        <taxon>Fungi</taxon>
        <taxon>Dikarya</taxon>
        <taxon>Ascomycota</taxon>
        <taxon>Saccharomycotina</taxon>
        <taxon>Pichiomycetes</taxon>
        <taxon>Pichiales</taxon>
        <taxon>Pichiaceae</taxon>
        <taxon>Ogataea</taxon>
        <taxon>Ogataea/Candida clade</taxon>
    </lineage>
</organism>
<dbReference type="GO" id="GO:0032259">
    <property type="term" value="P:methylation"/>
    <property type="evidence" value="ECO:0007669"/>
    <property type="project" value="UniProtKB-KW"/>
</dbReference>
<dbReference type="Pfam" id="PF04072">
    <property type="entry name" value="LCM"/>
    <property type="match status" value="1"/>
</dbReference>
<dbReference type="OrthoDB" id="203237at2759"/>
<feature type="binding site" evidence="9">
    <location>
        <position position="128"/>
    </location>
    <ligand>
        <name>S-adenosyl-L-methionine</name>
        <dbReference type="ChEBI" id="CHEBI:59789"/>
    </ligand>
</feature>
<evidence type="ECO:0000256" key="5">
    <source>
        <dbReference type="ARBA" id="ARBA00022603"/>
    </source>
</evidence>
<feature type="binding site" evidence="9">
    <location>
        <position position="155"/>
    </location>
    <ligand>
        <name>S-adenosyl-L-methionine</name>
        <dbReference type="ChEBI" id="CHEBI:59789"/>
    </ligand>
</feature>
<gene>
    <name evidence="10" type="ORF">CANARDRAFT_22209</name>
</gene>
<comment type="function">
    <text evidence="8">Methylates the carboxyl group of the C-terminal leucine residue of protein phosphatase 2A catalytic subunits to form alpha-leucine ester residues.</text>
</comment>
<evidence type="ECO:0000256" key="1">
    <source>
        <dbReference type="ARBA" id="ARBA00000724"/>
    </source>
</evidence>
<comment type="catalytic activity">
    <reaction evidence="1 8">
        <text>[phosphatase 2A protein]-C-terminal L-leucine + S-adenosyl-L-methionine = [phosphatase 2A protein]-C-terminal L-leucine methyl ester + S-adenosyl-L-homocysteine</text>
        <dbReference type="Rhea" id="RHEA:48544"/>
        <dbReference type="Rhea" id="RHEA-COMP:12134"/>
        <dbReference type="Rhea" id="RHEA-COMP:12135"/>
        <dbReference type="ChEBI" id="CHEBI:57856"/>
        <dbReference type="ChEBI" id="CHEBI:59789"/>
        <dbReference type="ChEBI" id="CHEBI:90516"/>
        <dbReference type="ChEBI" id="CHEBI:90517"/>
        <dbReference type="EC" id="2.1.1.233"/>
    </reaction>
</comment>
<dbReference type="InterPro" id="IPR007213">
    <property type="entry name" value="Ppm1/Ppm2/Tcmp"/>
</dbReference>
<feature type="binding site" evidence="9">
    <location>
        <position position="261"/>
    </location>
    <ligand>
        <name>S-adenosyl-L-methionine</name>
        <dbReference type="ChEBI" id="CHEBI:59789"/>
    </ligand>
</feature>
<dbReference type="EC" id="2.1.1.233" evidence="3 8"/>
<sequence length="435" mass="49602">MALNSYLDDQDSAIRSTDFDALSCRLSTHLKGYIFDPYIELLIPNLINYKTLSVESQFKSLAVRRNLKKQFFGLFDITGKLDSTNATTAQRSITNTYQQGTLQRGQHPTLSRPQVLKSPVINRGTWLRTYSIDLIVKQFIDQSEIDEPIQIISLGSGNDTRAFNLLPQYPNLTYIELDFEETCKIKRCAILNPSTKLYEPLSIDHTSEDTLPQNHEQFRQIPAELHSSRYHLIPVDLRDLSFKEQITPYMDFTRKTLVLSECCICYLSTDKSNELLAFFKQILEKGVFLIYEPIGGSDDSMQNESVYAGNGNGSFDHPGGSSNISNQSRASSSYGEIMLRNLSTRSIDMPSLLSYGTIASQKQRLIEIGLDANHIGVSDLKFVYFNWVQQEILEKVTKLEFLDEIEELNLINLHYCLIVASWGFKLQSKFTPYQI</sequence>
<keyword evidence="11" id="KW-1185">Reference proteome</keyword>
<evidence type="ECO:0000256" key="3">
    <source>
        <dbReference type="ARBA" id="ARBA00012834"/>
    </source>
</evidence>
<dbReference type="PIRSF" id="PIRSF016305">
    <property type="entry name" value="LCM_mtfrase"/>
    <property type="match status" value="1"/>
</dbReference>
<evidence type="ECO:0000313" key="10">
    <source>
        <dbReference type="EMBL" id="ODV86307.1"/>
    </source>
</evidence>
<dbReference type="STRING" id="983967.A0A1E4T3I2"/>
<evidence type="ECO:0000313" key="11">
    <source>
        <dbReference type="Proteomes" id="UP000094801"/>
    </source>
</evidence>
<dbReference type="SUPFAM" id="SSF53335">
    <property type="entry name" value="S-adenosyl-L-methionine-dependent methyltransferases"/>
    <property type="match status" value="1"/>
</dbReference>
<keyword evidence="7 8" id="KW-0949">S-adenosyl-L-methionine</keyword>
<evidence type="ECO:0000256" key="4">
    <source>
        <dbReference type="ARBA" id="ARBA00017497"/>
    </source>
</evidence>
<evidence type="ECO:0000256" key="2">
    <source>
        <dbReference type="ARBA" id="ARBA00010703"/>
    </source>
</evidence>
<keyword evidence="5 8" id="KW-0489">Methyltransferase</keyword>
<accession>A0A1E4T3I2</accession>
<dbReference type="InterPro" id="IPR029063">
    <property type="entry name" value="SAM-dependent_MTases_sf"/>
</dbReference>
<protein>
    <recommendedName>
        <fullName evidence="4 8">Leucine carboxyl methyltransferase 1</fullName>
        <ecNumber evidence="3 8">2.1.1.233</ecNumber>
    </recommendedName>
</protein>
<dbReference type="GO" id="GO:0018423">
    <property type="term" value="F:protein C-terminal leucine carboxyl O-methyltransferase activity"/>
    <property type="evidence" value="ECO:0007669"/>
    <property type="project" value="UniProtKB-EC"/>
</dbReference>
<evidence type="ECO:0000256" key="6">
    <source>
        <dbReference type="ARBA" id="ARBA00022679"/>
    </source>
</evidence>
<dbReference type="PANTHER" id="PTHR13600:SF21">
    <property type="entry name" value="LEUCINE CARBOXYL METHYLTRANSFERASE 1"/>
    <property type="match status" value="1"/>
</dbReference>
<name>A0A1E4T3I2_9ASCO</name>
<dbReference type="Proteomes" id="UP000094801">
    <property type="component" value="Unassembled WGS sequence"/>
</dbReference>
<dbReference type="PANTHER" id="PTHR13600">
    <property type="entry name" value="LEUCINE CARBOXYL METHYLTRANSFERASE"/>
    <property type="match status" value="1"/>
</dbReference>
<dbReference type="EMBL" id="KV453850">
    <property type="protein sequence ID" value="ODV86307.1"/>
    <property type="molecule type" value="Genomic_DNA"/>
</dbReference>
<reference evidence="11" key="1">
    <citation type="submission" date="2016-04" db="EMBL/GenBank/DDBJ databases">
        <title>Comparative genomics of biotechnologically important yeasts.</title>
        <authorList>
            <consortium name="DOE Joint Genome Institute"/>
            <person name="Riley R."/>
            <person name="Haridas S."/>
            <person name="Wolfe K.H."/>
            <person name="Lopes M.R."/>
            <person name="Hittinger C.T."/>
            <person name="Goker M."/>
            <person name="Salamov A."/>
            <person name="Wisecaver J."/>
            <person name="Long T.M."/>
            <person name="Aerts A.L."/>
            <person name="Barry K."/>
            <person name="Choi C."/>
            <person name="Clum A."/>
            <person name="Coughlan A.Y."/>
            <person name="Deshpande S."/>
            <person name="Douglass A.P."/>
            <person name="Hanson S.J."/>
            <person name="Klenk H.-P."/>
            <person name="Labutti K."/>
            <person name="Lapidus A."/>
            <person name="Lindquist E."/>
            <person name="Lipzen A."/>
            <person name="Meier-Kolthoff J.P."/>
            <person name="Ohm R.A."/>
            <person name="Otillar R.P."/>
            <person name="Pangilinan J."/>
            <person name="Peng Y."/>
            <person name="Rokas A."/>
            <person name="Rosa C.A."/>
            <person name="Scheuner C."/>
            <person name="Sibirny A.A."/>
            <person name="Slot J.C."/>
            <person name="Stielow J.B."/>
            <person name="Sun H."/>
            <person name="Kurtzman C.P."/>
            <person name="Blackwell M."/>
            <person name="Grigoriev I.V."/>
            <person name="Jeffries T.W."/>
        </authorList>
    </citation>
    <scope>NUCLEOTIDE SEQUENCE [LARGE SCALE GENOMIC DNA]</scope>
    <source>
        <strain evidence="11">NRRL YB-2248</strain>
    </source>
</reference>
<feature type="binding site" evidence="9">
    <location>
        <begin position="236"/>
        <end position="237"/>
    </location>
    <ligand>
        <name>S-adenosyl-L-methionine</name>
        <dbReference type="ChEBI" id="CHEBI:59789"/>
    </ligand>
</feature>
<dbReference type="Gene3D" id="3.40.50.150">
    <property type="entry name" value="Vaccinia Virus protein VP39"/>
    <property type="match status" value="1"/>
</dbReference>
<evidence type="ECO:0000256" key="8">
    <source>
        <dbReference type="PIRNR" id="PIRNR016305"/>
    </source>
</evidence>